<sequence>MINEETSPLTITQPPETEVILPLRVVGEIEDWVFEVRESAFIFIPGAISSLYSRYDG</sequence>
<evidence type="ECO:0000313" key="2">
    <source>
        <dbReference type="Proteomes" id="UP000011668"/>
    </source>
</evidence>
<organism evidence="1 2">
    <name type="scientific">Thanatephorus cucumeris (strain AG1-IA)</name>
    <name type="common">Rice sheath blight fungus</name>
    <name type="synonym">Rhizoctonia solani</name>
    <dbReference type="NCBI Taxonomy" id="983506"/>
    <lineage>
        <taxon>Eukaryota</taxon>
        <taxon>Fungi</taxon>
        <taxon>Dikarya</taxon>
        <taxon>Basidiomycota</taxon>
        <taxon>Agaricomycotina</taxon>
        <taxon>Agaricomycetes</taxon>
        <taxon>Cantharellales</taxon>
        <taxon>Ceratobasidiaceae</taxon>
        <taxon>Rhizoctonia</taxon>
        <taxon>Rhizoctonia solani AG-1</taxon>
    </lineage>
</organism>
<dbReference type="AlphaFoldDB" id="L8WR12"/>
<comment type="caution">
    <text evidence="1">The sequence shown here is derived from an EMBL/GenBank/DDBJ whole genome shotgun (WGS) entry which is preliminary data.</text>
</comment>
<name>L8WR12_THACA</name>
<evidence type="ECO:0000313" key="1">
    <source>
        <dbReference type="EMBL" id="ELU40445.1"/>
    </source>
</evidence>
<dbReference type="Proteomes" id="UP000011668">
    <property type="component" value="Unassembled WGS sequence"/>
</dbReference>
<accession>L8WR12</accession>
<dbReference type="HOGENOM" id="CLU_2998083_0_0_1"/>
<gene>
    <name evidence="1" type="ORF">AG1IA_05511</name>
</gene>
<reference evidence="1 2" key="1">
    <citation type="journal article" date="2013" name="Nat. Commun.">
        <title>The evolution and pathogenic mechanisms of the rice sheath blight pathogen.</title>
        <authorList>
            <person name="Zheng A."/>
            <person name="Lin R."/>
            <person name="Xu L."/>
            <person name="Qin P."/>
            <person name="Tang C."/>
            <person name="Ai P."/>
            <person name="Zhang D."/>
            <person name="Liu Y."/>
            <person name="Sun Z."/>
            <person name="Feng H."/>
            <person name="Wang Y."/>
            <person name="Chen Y."/>
            <person name="Liang X."/>
            <person name="Fu R."/>
            <person name="Li Q."/>
            <person name="Zhang J."/>
            <person name="Yu X."/>
            <person name="Xie Z."/>
            <person name="Ding L."/>
            <person name="Guan P."/>
            <person name="Tang J."/>
            <person name="Liang Y."/>
            <person name="Wang S."/>
            <person name="Deng Q."/>
            <person name="Li S."/>
            <person name="Zhu J."/>
            <person name="Wang L."/>
            <person name="Liu H."/>
            <person name="Li P."/>
        </authorList>
    </citation>
    <scope>NUCLEOTIDE SEQUENCE [LARGE SCALE GENOMIC DNA]</scope>
    <source>
        <strain evidence="2">AG-1 IA</strain>
    </source>
</reference>
<proteinExistence type="predicted"/>
<dbReference type="EMBL" id="AFRT01001431">
    <property type="protein sequence ID" value="ELU40445.1"/>
    <property type="molecule type" value="Genomic_DNA"/>
</dbReference>
<protein>
    <submittedName>
        <fullName evidence="1">Uncharacterized protein</fullName>
    </submittedName>
</protein>
<keyword evidence="2" id="KW-1185">Reference proteome</keyword>